<reference evidence="5" key="1">
    <citation type="journal article" date="2019" name="Int. J. Syst. Evol. Microbiol.">
        <title>The Global Catalogue of Microorganisms (GCM) 10K type strain sequencing project: providing services to taxonomists for standard genome sequencing and annotation.</title>
        <authorList>
            <consortium name="The Broad Institute Genomics Platform"/>
            <consortium name="The Broad Institute Genome Sequencing Center for Infectious Disease"/>
            <person name="Wu L."/>
            <person name="Ma J."/>
        </authorList>
    </citation>
    <scope>NUCLEOTIDE SEQUENCE [LARGE SCALE GENOMIC DNA]</scope>
    <source>
        <strain evidence="5">NBRC 106348</strain>
    </source>
</reference>
<dbReference type="InterPro" id="IPR045078">
    <property type="entry name" value="TST/MPST-like"/>
</dbReference>
<dbReference type="InterPro" id="IPR001763">
    <property type="entry name" value="Rhodanese-like_dom"/>
</dbReference>
<dbReference type="SMART" id="SM00450">
    <property type="entry name" value="RHOD"/>
    <property type="match status" value="2"/>
</dbReference>
<evidence type="ECO:0000256" key="2">
    <source>
        <dbReference type="ARBA" id="ARBA00022737"/>
    </source>
</evidence>
<dbReference type="PROSITE" id="PS00380">
    <property type="entry name" value="RHODANESE_1"/>
    <property type="match status" value="1"/>
</dbReference>
<feature type="domain" description="Rhodanese" evidence="3">
    <location>
        <begin position="181"/>
        <end position="297"/>
    </location>
</feature>
<dbReference type="EMBL" id="BSUK01000001">
    <property type="protein sequence ID" value="GMA25016.1"/>
    <property type="molecule type" value="Genomic_DNA"/>
</dbReference>
<dbReference type="PROSITE" id="PS50206">
    <property type="entry name" value="RHODANESE_3"/>
    <property type="match status" value="2"/>
</dbReference>
<comment type="caution">
    <text evidence="4">The sequence shown here is derived from an EMBL/GenBank/DDBJ whole genome shotgun (WGS) entry which is preliminary data.</text>
</comment>
<dbReference type="PANTHER" id="PTHR11364:SF27">
    <property type="entry name" value="SULFURTRANSFERASE"/>
    <property type="match status" value="1"/>
</dbReference>
<dbReference type="CDD" id="cd01448">
    <property type="entry name" value="TST_Repeat_1"/>
    <property type="match status" value="1"/>
</dbReference>
<evidence type="ECO:0000259" key="3">
    <source>
        <dbReference type="PROSITE" id="PS50206"/>
    </source>
</evidence>
<dbReference type="RefSeq" id="WP_284293681.1">
    <property type="nucleotide sequence ID" value="NZ_BSUK01000001.1"/>
</dbReference>
<dbReference type="InterPro" id="IPR036873">
    <property type="entry name" value="Rhodanese-like_dom_sf"/>
</dbReference>
<name>A0ABQ6I2P2_9MICO</name>
<dbReference type="PANTHER" id="PTHR11364">
    <property type="entry name" value="THIOSULFATE SULFERTANSFERASE"/>
    <property type="match status" value="1"/>
</dbReference>
<proteinExistence type="predicted"/>
<dbReference type="SUPFAM" id="SSF52821">
    <property type="entry name" value="Rhodanese/Cell cycle control phosphatase"/>
    <property type="match status" value="2"/>
</dbReference>
<keyword evidence="2" id="KW-0677">Repeat</keyword>
<evidence type="ECO:0000313" key="4">
    <source>
        <dbReference type="EMBL" id="GMA25016.1"/>
    </source>
</evidence>
<gene>
    <name evidence="4" type="ORF">GCM10025864_27750</name>
</gene>
<dbReference type="InterPro" id="IPR001307">
    <property type="entry name" value="Thiosulphate_STrfase_CS"/>
</dbReference>
<feature type="domain" description="Rhodanese" evidence="3">
    <location>
        <begin position="28"/>
        <end position="153"/>
    </location>
</feature>
<protein>
    <submittedName>
        <fullName evidence="4">Sulfurtransferase</fullName>
    </submittedName>
</protein>
<dbReference type="CDD" id="cd01449">
    <property type="entry name" value="TST_Repeat_2"/>
    <property type="match status" value="1"/>
</dbReference>
<dbReference type="Pfam" id="PF00581">
    <property type="entry name" value="Rhodanese"/>
    <property type="match status" value="2"/>
</dbReference>
<sequence length="299" mass="30688">MSDTVTAPRIAPVVDASWLAAHAPGGGTGPHVVLADVRWYMTDADGSAAHAAYAEGHLPGAVYVDLDAWLAGPATAADGRHPLPHPDVFARGMGSLGIGDDTTVVAYDDAGGVIAARLVWMLRALGREAALLDGGFFAPEVRAWAGGVTADVVARRPATFTPRPWPAELLATLDDVAPGARDDAAVVLDARPAERYRGEGADVDPRVGHVPGAASVPCRENVDERGHLLPVGTLRERFATAGVTPAAVEAGDVVSMCGSGVTACHTLLALEQAGLGRARLYPGSWSQYAATTLPAATGA</sequence>
<accession>A0ABQ6I2P2</accession>
<dbReference type="Proteomes" id="UP001157091">
    <property type="component" value="Unassembled WGS sequence"/>
</dbReference>
<evidence type="ECO:0000313" key="5">
    <source>
        <dbReference type="Proteomes" id="UP001157091"/>
    </source>
</evidence>
<keyword evidence="1" id="KW-0808">Transferase</keyword>
<organism evidence="4 5">
    <name type="scientific">Luteimicrobium album</name>
    <dbReference type="NCBI Taxonomy" id="1054550"/>
    <lineage>
        <taxon>Bacteria</taxon>
        <taxon>Bacillati</taxon>
        <taxon>Actinomycetota</taxon>
        <taxon>Actinomycetes</taxon>
        <taxon>Micrococcales</taxon>
        <taxon>Luteimicrobium</taxon>
    </lineage>
</organism>
<dbReference type="Gene3D" id="3.40.250.10">
    <property type="entry name" value="Rhodanese-like domain"/>
    <property type="match status" value="2"/>
</dbReference>
<evidence type="ECO:0000256" key="1">
    <source>
        <dbReference type="ARBA" id="ARBA00022679"/>
    </source>
</evidence>
<keyword evidence="5" id="KW-1185">Reference proteome</keyword>